<dbReference type="Gene3D" id="3.40.50.620">
    <property type="entry name" value="HUPs"/>
    <property type="match status" value="1"/>
</dbReference>
<dbReference type="InterPro" id="IPR002500">
    <property type="entry name" value="PAPS_reduct_dom"/>
</dbReference>
<evidence type="ECO:0000259" key="1">
    <source>
        <dbReference type="Pfam" id="PF01507"/>
    </source>
</evidence>
<dbReference type="GO" id="GO:0003824">
    <property type="term" value="F:catalytic activity"/>
    <property type="evidence" value="ECO:0007669"/>
    <property type="project" value="InterPro"/>
</dbReference>
<protein>
    <recommendedName>
        <fullName evidence="1">Phosphoadenosine phosphosulphate reductase domain-containing protein</fullName>
    </recommendedName>
</protein>
<dbReference type="InterPro" id="IPR014729">
    <property type="entry name" value="Rossmann-like_a/b/a_fold"/>
</dbReference>
<dbReference type="Pfam" id="PF01507">
    <property type="entry name" value="PAPS_reduct"/>
    <property type="match status" value="1"/>
</dbReference>
<evidence type="ECO:0000313" key="3">
    <source>
        <dbReference type="Proteomes" id="UP000292665"/>
    </source>
</evidence>
<evidence type="ECO:0000313" key="2">
    <source>
        <dbReference type="EMBL" id="RYS79200.1"/>
    </source>
</evidence>
<reference evidence="2 3" key="1">
    <citation type="journal article" date="2019" name="Science, e1252229">
        <title>Invertible promoters mediate bacterial phase variation, antibiotic resistance, and host adaptation in the gut.</title>
        <authorList>
            <person name="Jiang X."/>
            <person name="Hall A.B."/>
            <person name="Arthur T.D."/>
            <person name="Plichta D.R."/>
            <person name="Covington C.T."/>
            <person name="Poyet M."/>
            <person name="Crothers J."/>
            <person name="Moses P.L."/>
            <person name="Tolonen A.C."/>
            <person name="Vlamakis H."/>
            <person name="Alm E.J."/>
            <person name="Xavier R.J."/>
        </authorList>
    </citation>
    <scope>NUCLEOTIDE SEQUENCE [LARGE SCALE GENOMIC DNA]</scope>
    <source>
        <strain evidence="3">aa_0143</strain>
    </source>
</reference>
<organism evidence="2 3">
    <name type="scientific">[Ruminococcus] torques</name>
    <dbReference type="NCBI Taxonomy" id="33039"/>
    <lineage>
        <taxon>Bacteria</taxon>
        <taxon>Bacillati</taxon>
        <taxon>Bacillota</taxon>
        <taxon>Clostridia</taxon>
        <taxon>Lachnospirales</taxon>
        <taxon>Lachnospiraceae</taxon>
        <taxon>Mediterraneibacter</taxon>
    </lineage>
</organism>
<dbReference type="Proteomes" id="UP000292665">
    <property type="component" value="Unassembled WGS sequence"/>
</dbReference>
<dbReference type="EMBL" id="RCYR01000016">
    <property type="protein sequence ID" value="RYS79200.1"/>
    <property type="molecule type" value="Genomic_DNA"/>
</dbReference>
<feature type="domain" description="Phosphoadenosine phosphosulphate reductase" evidence="1">
    <location>
        <begin position="32"/>
        <end position="83"/>
    </location>
</feature>
<accession>A0A4Q5C827</accession>
<proteinExistence type="predicted"/>
<sequence length="164" mass="19973">MEKKIKDNEDFKETPKGGVIVYNLDNDENRRIFELCYRTHKTLINPLLNWDDEFLWWYIKTNNIPLNPLYGCGQCRVGCIGCPIAGERRWKEFERYPKYKEAYIRAFDKMLIERERRGLKNRDLWKTGIKVFKWWMEDKNIDGQLAFGEDMEIYEAYTDYINFR</sequence>
<comment type="caution">
    <text evidence="2">The sequence shown here is derived from an EMBL/GenBank/DDBJ whole genome shotgun (WGS) entry which is preliminary data.</text>
</comment>
<name>A0A4Q5C827_9FIRM</name>
<gene>
    <name evidence="2" type="ORF">EAI93_08955</name>
</gene>
<dbReference type="SUPFAM" id="SSF52402">
    <property type="entry name" value="Adenine nucleotide alpha hydrolases-like"/>
    <property type="match status" value="1"/>
</dbReference>
<dbReference type="AlphaFoldDB" id="A0A4Q5C827"/>